<organism evidence="1 2">
    <name type="scientific">Brassica cretica</name>
    <name type="common">Mustard</name>
    <dbReference type="NCBI Taxonomy" id="69181"/>
    <lineage>
        <taxon>Eukaryota</taxon>
        <taxon>Viridiplantae</taxon>
        <taxon>Streptophyta</taxon>
        <taxon>Embryophyta</taxon>
        <taxon>Tracheophyta</taxon>
        <taxon>Spermatophyta</taxon>
        <taxon>Magnoliopsida</taxon>
        <taxon>eudicotyledons</taxon>
        <taxon>Gunneridae</taxon>
        <taxon>Pentapetalae</taxon>
        <taxon>rosids</taxon>
        <taxon>malvids</taxon>
        <taxon>Brassicales</taxon>
        <taxon>Brassicaceae</taxon>
        <taxon>Brassiceae</taxon>
        <taxon>Brassica</taxon>
    </lineage>
</organism>
<name>A0A8S9HGV8_BRACR</name>
<protein>
    <submittedName>
        <fullName evidence="1">Uncharacterized protein</fullName>
    </submittedName>
</protein>
<evidence type="ECO:0000313" key="2">
    <source>
        <dbReference type="Proteomes" id="UP000712281"/>
    </source>
</evidence>
<comment type="caution">
    <text evidence="1">The sequence shown here is derived from an EMBL/GenBank/DDBJ whole genome shotgun (WGS) entry which is preliminary data.</text>
</comment>
<proteinExistence type="predicted"/>
<gene>
    <name evidence="1" type="ORF">F2Q68_00014762</name>
</gene>
<reference evidence="1" key="1">
    <citation type="submission" date="2019-12" db="EMBL/GenBank/DDBJ databases">
        <title>Genome sequencing and annotation of Brassica cretica.</title>
        <authorList>
            <person name="Studholme D.J."/>
            <person name="Sarris P.F."/>
        </authorList>
    </citation>
    <scope>NUCLEOTIDE SEQUENCE</scope>
    <source>
        <strain evidence="1">PFS-001/15</strain>
        <tissue evidence="1">Leaf</tissue>
    </source>
</reference>
<dbReference type="Proteomes" id="UP000712281">
    <property type="component" value="Unassembled WGS sequence"/>
</dbReference>
<accession>A0A8S9HGV8</accession>
<dbReference type="EMBL" id="QGKW02001940">
    <property type="protein sequence ID" value="KAF2558461.1"/>
    <property type="molecule type" value="Genomic_DNA"/>
</dbReference>
<dbReference type="AlphaFoldDB" id="A0A8S9HGV8"/>
<evidence type="ECO:0000313" key="1">
    <source>
        <dbReference type="EMBL" id="KAF2558461.1"/>
    </source>
</evidence>
<sequence length="85" mass="10055">MIENTWCSSKVSSQMYYNYSLRTFWNFVELSRRGYNDNVLFHRIIKVEIVLEELEESLGSSRTVEKENSEACDRKDLLIEAITLI</sequence>